<evidence type="ECO:0000313" key="1">
    <source>
        <dbReference type="EMBL" id="GAG75356.1"/>
    </source>
</evidence>
<reference evidence="1" key="1">
    <citation type="journal article" date="2014" name="Front. Microbiol.">
        <title>High frequency of phylogenetically diverse reductive dehalogenase-homologous genes in deep subseafloor sedimentary metagenomes.</title>
        <authorList>
            <person name="Kawai M."/>
            <person name="Futagami T."/>
            <person name="Toyoda A."/>
            <person name="Takaki Y."/>
            <person name="Nishi S."/>
            <person name="Hori S."/>
            <person name="Arai W."/>
            <person name="Tsubouchi T."/>
            <person name="Morono Y."/>
            <person name="Uchiyama I."/>
            <person name="Ito T."/>
            <person name="Fujiyama A."/>
            <person name="Inagaki F."/>
            <person name="Takami H."/>
        </authorList>
    </citation>
    <scope>NUCLEOTIDE SEQUENCE</scope>
    <source>
        <strain evidence="1">Expedition CK06-06</strain>
    </source>
</reference>
<gene>
    <name evidence="1" type="ORF">S01H4_30662</name>
</gene>
<sequence length="79" mass="8829">MNAPLAIGLKTGVSLTESFMREFDKQVDLPIKLKRYLLTYMSGIVKSQPRSIYGADIIDGVLDVLEILSTADYDHPGLW</sequence>
<accession>X1BT82</accession>
<comment type="caution">
    <text evidence="1">The sequence shown here is derived from an EMBL/GenBank/DDBJ whole genome shotgun (WGS) entry which is preliminary data.</text>
</comment>
<dbReference type="AlphaFoldDB" id="X1BT82"/>
<name>X1BT82_9ZZZZ</name>
<protein>
    <submittedName>
        <fullName evidence="1">Uncharacterized protein</fullName>
    </submittedName>
</protein>
<proteinExistence type="predicted"/>
<organism evidence="1">
    <name type="scientific">marine sediment metagenome</name>
    <dbReference type="NCBI Taxonomy" id="412755"/>
    <lineage>
        <taxon>unclassified sequences</taxon>
        <taxon>metagenomes</taxon>
        <taxon>ecological metagenomes</taxon>
    </lineage>
</organism>
<dbReference type="EMBL" id="BART01015845">
    <property type="protein sequence ID" value="GAG75356.1"/>
    <property type="molecule type" value="Genomic_DNA"/>
</dbReference>